<dbReference type="SUPFAM" id="SSF50969">
    <property type="entry name" value="YVTN repeat-like/Quinoprotein amine dehydrogenase"/>
    <property type="match status" value="1"/>
</dbReference>
<gene>
    <name evidence="2" type="ORF">HCZ30_03025</name>
</gene>
<comment type="caution">
    <text evidence="2">The sequence shown here is derived from an EMBL/GenBank/DDBJ whole genome shotgun (WGS) entry which is preliminary data.</text>
</comment>
<dbReference type="PIRSF" id="PIRSF028101">
    <property type="entry name" value="UCP028101"/>
    <property type="match status" value="1"/>
</dbReference>
<name>A0ABX0VUF1_9RHOB</name>
<dbReference type="InterPro" id="IPR011044">
    <property type="entry name" value="Quino_amine_DH_bsu"/>
</dbReference>
<dbReference type="Pfam" id="PF07433">
    <property type="entry name" value="DUF1513"/>
    <property type="match status" value="1"/>
</dbReference>
<dbReference type="EMBL" id="JAATOP010000002">
    <property type="protein sequence ID" value="NIY71404.1"/>
    <property type="molecule type" value="Genomic_DNA"/>
</dbReference>
<dbReference type="Gene3D" id="2.130.10.10">
    <property type="entry name" value="YVTN repeat-like/Quinoprotein amine dehydrogenase"/>
    <property type="match status" value="1"/>
</dbReference>
<accession>A0ABX0VUF1</accession>
<evidence type="ECO:0000313" key="2">
    <source>
        <dbReference type="EMBL" id="NIY71404.1"/>
    </source>
</evidence>
<reference evidence="2 3" key="1">
    <citation type="submission" date="2020-03" db="EMBL/GenBank/DDBJ databases">
        <title>Bacterial isolates of synthetic phycosphere.</title>
        <authorList>
            <person name="Fu H."/>
            <person name="Moran M.A."/>
        </authorList>
    </citation>
    <scope>NUCLEOTIDE SEQUENCE [LARGE SCALE GENOMIC DNA]</scope>
    <source>
        <strain evidence="2 3">HF1</strain>
    </source>
</reference>
<sequence length="354" mass="37432">MTTRRHFLASVTAVVTAPRLSWASVGSPDFIAAAKVGDGFSMSGFTADGQVAFSVPLPARGHAGAGHPTLPIAIAFARRPGRYALVIDCTDGSVLQSLTPPDGIAFNGHGLFLDEGRLLVTVEQRDDDSQGQIGLWDVAQGYARMGEIATGGIGPHDIKLMPDGETLVIANGGIATDPSDRTKLNLPDMMPNLAYLTLNGVQETIELDEELHFNSIRHLALRDDGLVAFAMQWQDDPSYAPPLLGLHRRGEAPVLADASLTEAILMAGYAGSISFNGAGTEVAITSPKGGRIHRFTPEGSFLGAVVQPDVCGLVSLKDGFLASDGFGNFAKVSGDKLIQLQKHDVSWDNHIIAL</sequence>
<dbReference type="InterPro" id="IPR006311">
    <property type="entry name" value="TAT_signal"/>
</dbReference>
<feature type="signal peptide" evidence="1">
    <location>
        <begin position="1"/>
        <end position="23"/>
    </location>
</feature>
<dbReference type="InterPro" id="IPR008311">
    <property type="entry name" value="UCP028101"/>
</dbReference>
<organism evidence="2 3">
    <name type="scientific">Marivivens donghaensis</name>
    <dbReference type="NCBI Taxonomy" id="1699413"/>
    <lineage>
        <taxon>Bacteria</taxon>
        <taxon>Pseudomonadati</taxon>
        <taxon>Pseudomonadota</taxon>
        <taxon>Alphaproteobacteria</taxon>
        <taxon>Rhodobacterales</taxon>
        <taxon>Paracoccaceae</taxon>
        <taxon>Marivivens group</taxon>
        <taxon>Marivivens</taxon>
    </lineage>
</organism>
<feature type="chain" id="PRO_5045185270" evidence="1">
    <location>
        <begin position="24"/>
        <end position="354"/>
    </location>
</feature>
<proteinExistence type="predicted"/>
<evidence type="ECO:0000313" key="3">
    <source>
        <dbReference type="Proteomes" id="UP000709466"/>
    </source>
</evidence>
<keyword evidence="1" id="KW-0732">Signal</keyword>
<evidence type="ECO:0000256" key="1">
    <source>
        <dbReference type="SAM" id="SignalP"/>
    </source>
</evidence>
<dbReference type="RefSeq" id="WP_167636297.1">
    <property type="nucleotide sequence ID" value="NZ_JAATOP010000002.1"/>
</dbReference>
<keyword evidence="3" id="KW-1185">Reference proteome</keyword>
<protein>
    <submittedName>
        <fullName evidence="2">DUF1513 domain-containing protein</fullName>
    </submittedName>
</protein>
<dbReference type="Proteomes" id="UP000709466">
    <property type="component" value="Unassembled WGS sequence"/>
</dbReference>
<dbReference type="PROSITE" id="PS51318">
    <property type="entry name" value="TAT"/>
    <property type="match status" value="1"/>
</dbReference>
<dbReference type="InterPro" id="IPR015943">
    <property type="entry name" value="WD40/YVTN_repeat-like_dom_sf"/>
</dbReference>